<dbReference type="STRING" id="43700.ENSMALP00000004877"/>
<dbReference type="GO" id="GO:0005125">
    <property type="term" value="F:cytokine activity"/>
    <property type="evidence" value="ECO:0007669"/>
    <property type="project" value="UniProtKB-KW"/>
</dbReference>
<dbReference type="OrthoDB" id="9940698at2759"/>
<dbReference type="RefSeq" id="XP_020480726.1">
    <property type="nucleotide sequence ID" value="XM_020625070.1"/>
</dbReference>
<organism evidence="13 14">
    <name type="scientific">Monopterus albus</name>
    <name type="common">Swamp eel</name>
    <dbReference type="NCBI Taxonomy" id="43700"/>
    <lineage>
        <taxon>Eukaryota</taxon>
        <taxon>Metazoa</taxon>
        <taxon>Chordata</taxon>
        <taxon>Craniata</taxon>
        <taxon>Vertebrata</taxon>
        <taxon>Euteleostomi</taxon>
        <taxon>Actinopterygii</taxon>
        <taxon>Neopterygii</taxon>
        <taxon>Teleostei</taxon>
        <taxon>Neoteleostei</taxon>
        <taxon>Acanthomorphata</taxon>
        <taxon>Anabantaria</taxon>
        <taxon>Synbranchiformes</taxon>
        <taxon>Synbranchidae</taxon>
        <taxon>Monopterus</taxon>
    </lineage>
</organism>
<dbReference type="PROSITE" id="PS50049">
    <property type="entry name" value="THD_2"/>
    <property type="match status" value="1"/>
</dbReference>
<evidence type="ECO:0000256" key="10">
    <source>
        <dbReference type="ARBA" id="ARBA00029751"/>
    </source>
</evidence>
<keyword evidence="5 11" id="KW-0812">Transmembrane</keyword>
<sequence length="254" mass="28445">MAEYTAAPGDVEMGLEERPVVLVEKKSSTRWIWNACTAIFIVALCLGGIVLFDLYWNKRPEPMTPSGQSEMLIEKDTAEKTDPHHMLRQISSKAKAAIHLEGSYDEEVVGSEEKLEWKNNQGQAFSLGGLQLVDNQISIPHTGLYFVYSQASFRVSCSDGDEEEAEKRLTVSHRIWRFSDSRGSKASLMNGVRSACRNTAQEDNNYSNGQGLYKTIYLGAVFQLHTGDRLWTETSQLSQLDTDEGKTFFGVFAL</sequence>
<evidence type="ECO:0000313" key="14">
    <source>
        <dbReference type="Proteomes" id="UP000261600"/>
    </source>
</evidence>
<evidence type="ECO:0000256" key="7">
    <source>
        <dbReference type="ARBA" id="ARBA00022989"/>
    </source>
</evidence>
<evidence type="ECO:0000256" key="6">
    <source>
        <dbReference type="ARBA" id="ARBA00022968"/>
    </source>
</evidence>
<evidence type="ECO:0000256" key="8">
    <source>
        <dbReference type="ARBA" id="ARBA00023136"/>
    </source>
</evidence>
<dbReference type="Gene3D" id="2.60.120.40">
    <property type="match status" value="1"/>
</dbReference>
<dbReference type="InterPro" id="IPR006052">
    <property type="entry name" value="TNF_dom"/>
</dbReference>
<evidence type="ECO:0000313" key="13">
    <source>
        <dbReference type="Ensembl" id="ENSMALP00000004877.1"/>
    </source>
</evidence>
<dbReference type="GO" id="GO:0016020">
    <property type="term" value="C:membrane"/>
    <property type="evidence" value="ECO:0007669"/>
    <property type="project" value="UniProtKB-SubCell"/>
</dbReference>
<keyword evidence="4" id="KW-0202">Cytokine</keyword>
<keyword evidence="8 11" id="KW-0472">Membrane</keyword>
<evidence type="ECO:0000256" key="9">
    <source>
        <dbReference type="ARBA" id="ARBA00023157"/>
    </source>
</evidence>
<evidence type="ECO:0000256" key="4">
    <source>
        <dbReference type="ARBA" id="ARBA00022514"/>
    </source>
</evidence>
<feature type="domain" description="THD" evidence="12">
    <location>
        <begin position="96"/>
        <end position="254"/>
    </location>
</feature>
<dbReference type="SMART" id="SM00207">
    <property type="entry name" value="TNF"/>
    <property type="match status" value="1"/>
</dbReference>
<dbReference type="GO" id="GO:0005164">
    <property type="term" value="F:tumor necrosis factor receptor binding"/>
    <property type="evidence" value="ECO:0007669"/>
    <property type="project" value="InterPro"/>
</dbReference>
<dbReference type="GO" id="GO:0005615">
    <property type="term" value="C:extracellular space"/>
    <property type="evidence" value="ECO:0007669"/>
    <property type="project" value="UniProtKB-KW"/>
</dbReference>
<dbReference type="Pfam" id="PF00229">
    <property type="entry name" value="TNF"/>
    <property type="match status" value="1"/>
</dbReference>
<evidence type="ECO:0000256" key="11">
    <source>
        <dbReference type="SAM" id="Phobius"/>
    </source>
</evidence>
<dbReference type="InterPro" id="IPR006053">
    <property type="entry name" value="TNF"/>
</dbReference>
<keyword evidence="6" id="KW-0735">Signal-anchor</keyword>
<feature type="transmembrane region" description="Helical" evidence="11">
    <location>
        <begin position="31"/>
        <end position="56"/>
    </location>
</feature>
<evidence type="ECO:0000256" key="2">
    <source>
        <dbReference type="ARBA" id="ARBA00008670"/>
    </source>
</evidence>
<dbReference type="SUPFAM" id="SSF49842">
    <property type="entry name" value="TNF-like"/>
    <property type="match status" value="1"/>
</dbReference>
<dbReference type="InterPro" id="IPR008983">
    <property type="entry name" value="Tumour_necrosis_fac-like_dom"/>
</dbReference>
<dbReference type="PANTHER" id="PTHR11471">
    <property type="entry name" value="TUMOR NECROSIS FACTOR FAMILY MEMBER"/>
    <property type="match status" value="1"/>
</dbReference>
<proteinExistence type="inferred from homology"/>
<dbReference type="PRINTS" id="PR01234">
    <property type="entry name" value="TNECROSISFCT"/>
</dbReference>
<accession>A0A3Q3IJQ5</accession>
<dbReference type="Ensembl" id="ENSMALT00000004988.1">
    <property type="protein sequence ID" value="ENSMALP00000004877.1"/>
    <property type="gene ID" value="ENSMALG00000003522.1"/>
</dbReference>
<evidence type="ECO:0000256" key="1">
    <source>
        <dbReference type="ARBA" id="ARBA00004606"/>
    </source>
</evidence>
<evidence type="ECO:0000256" key="3">
    <source>
        <dbReference type="ARBA" id="ARBA00013893"/>
    </source>
</evidence>
<evidence type="ECO:0000256" key="5">
    <source>
        <dbReference type="ARBA" id="ARBA00022692"/>
    </source>
</evidence>
<comment type="subcellular location">
    <subcellularLocation>
        <location evidence="1">Membrane</location>
        <topology evidence="1">Single-pass type II membrane protein</topology>
    </subcellularLocation>
</comment>
<keyword evidence="9" id="KW-1015">Disulfide bond</keyword>
<keyword evidence="14" id="KW-1185">Reference proteome</keyword>
<dbReference type="PANTHER" id="PTHR11471:SF23">
    <property type="entry name" value="TUMOR NECROSIS FACTOR"/>
    <property type="match status" value="1"/>
</dbReference>
<dbReference type="Proteomes" id="UP000261600">
    <property type="component" value="Unplaced"/>
</dbReference>
<dbReference type="AlphaFoldDB" id="A0A3Q3IJQ5"/>
<protein>
    <recommendedName>
        <fullName evidence="3">Tumor necrosis factor</fullName>
    </recommendedName>
    <alternativeName>
        <fullName evidence="10">TNF-alpha</fullName>
    </alternativeName>
</protein>
<comment type="similarity">
    <text evidence="2">Belongs to the tumor necrosis factor family.</text>
</comment>
<evidence type="ECO:0000259" key="12">
    <source>
        <dbReference type="PROSITE" id="PS50049"/>
    </source>
</evidence>
<dbReference type="GO" id="GO:0006955">
    <property type="term" value="P:immune response"/>
    <property type="evidence" value="ECO:0007669"/>
    <property type="project" value="InterPro"/>
</dbReference>
<keyword evidence="7 11" id="KW-1133">Transmembrane helix</keyword>
<reference evidence="13" key="2">
    <citation type="submission" date="2025-09" db="UniProtKB">
        <authorList>
            <consortium name="Ensembl"/>
        </authorList>
    </citation>
    <scope>IDENTIFICATION</scope>
</reference>
<name>A0A3Q3IJQ5_MONAL</name>
<dbReference type="KEGG" id="malb:109974719"/>
<dbReference type="GeneID" id="109974719"/>
<reference evidence="13" key="1">
    <citation type="submission" date="2025-08" db="UniProtKB">
        <authorList>
            <consortium name="Ensembl"/>
        </authorList>
    </citation>
    <scope>IDENTIFICATION</scope>
</reference>
<dbReference type="CDD" id="cd00184">
    <property type="entry name" value="TNF"/>
    <property type="match status" value="1"/>
</dbReference>